<dbReference type="GO" id="GO:0014069">
    <property type="term" value="C:postsynaptic density"/>
    <property type="evidence" value="ECO:0007669"/>
    <property type="project" value="TreeGrafter"/>
</dbReference>
<feature type="compositionally biased region" description="Pro residues" evidence="1">
    <location>
        <begin position="261"/>
        <end position="293"/>
    </location>
</feature>
<feature type="non-terminal residue" evidence="3">
    <location>
        <position position="1013"/>
    </location>
</feature>
<feature type="compositionally biased region" description="Polar residues" evidence="1">
    <location>
        <begin position="976"/>
        <end position="986"/>
    </location>
</feature>
<dbReference type="SUPFAM" id="SSF50156">
    <property type="entry name" value="PDZ domain-like"/>
    <property type="match status" value="1"/>
</dbReference>
<dbReference type="EMBL" id="VXAH01000574">
    <property type="protein sequence ID" value="NXK42537.1"/>
    <property type="molecule type" value="Genomic_DNA"/>
</dbReference>
<feature type="region of interest" description="Disordered" evidence="1">
    <location>
        <begin position="630"/>
        <end position="670"/>
    </location>
</feature>
<feature type="region of interest" description="Disordered" evidence="1">
    <location>
        <begin position="566"/>
        <end position="586"/>
    </location>
</feature>
<feature type="compositionally biased region" description="Basic and acidic residues" evidence="1">
    <location>
        <begin position="845"/>
        <end position="856"/>
    </location>
</feature>
<dbReference type="InterPro" id="IPR051569">
    <property type="entry name" value="SHANK"/>
</dbReference>
<dbReference type="AlphaFoldDB" id="A0A7L0JF86"/>
<organism evidence="3 4">
    <name type="scientific">Piprites chloris</name>
    <name type="common">Wing-barred manakin</name>
    <dbReference type="NCBI Taxonomy" id="114369"/>
    <lineage>
        <taxon>Eukaryota</taxon>
        <taxon>Metazoa</taxon>
        <taxon>Chordata</taxon>
        <taxon>Craniata</taxon>
        <taxon>Vertebrata</taxon>
        <taxon>Euteleostomi</taxon>
        <taxon>Archelosauria</taxon>
        <taxon>Archosauria</taxon>
        <taxon>Dinosauria</taxon>
        <taxon>Saurischia</taxon>
        <taxon>Theropoda</taxon>
        <taxon>Coelurosauria</taxon>
        <taxon>Aves</taxon>
        <taxon>Neognathae</taxon>
        <taxon>Neoaves</taxon>
        <taxon>Telluraves</taxon>
        <taxon>Australaves</taxon>
        <taxon>Passeriformes</taxon>
        <taxon>Pipridae</taxon>
        <taxon>Piprites</taxon>
    </lineage>
</organism>
<evidence type="ECO:0000313" key="4">
    <source>
        <dbReference type="Proteomes" id="UP000520962"/>
    </source>
</evidence>
<feature type="compositionally biased region" description="Low complexity" evidence="1">
    <location>
        <begin position="857"/>
        <end position="874"/>
    </location>
</feature>
<dbReference type="FunFam" id="2.30.42.10:FF:000018">
    <property type="entry name" value="SH3 and multiple ankyrin repeat domains protein 2"/>
    <property type="match status" value="1"/>
</dbReference>
<dbReference type="PANTHER" id="PTHR24135">
    <property type="entry name" value="SH3 AND MULTIPLE ANKYRIN REPEAT DOMAINS PROTEIN"/>
    <property type="match status" value="1"/>
</dbReference>
<feature type="compositionally biased region" description="Polar residues" evidence="1">
    <location>
        <begin position="875"/>
        <end position="886"/>
    </location>
</feature>
<protein>
    <submittedName>
        <fullName evidence="3">SHAN3 protein</fullName>
    </submittedName>
</protein>
<feature type="non-terminal residue" evidence="3">
    <location>
        <position position="1"/>
    </location>
</feature>
<feature type="domain" description="PDZ" evidence="2">
    <location>
        <begin position="9"/>
        <end position="103"/>
    </location>
</feature>
<gene>
    <name evidence="3" type="primary">Shank3_2</name>
    <name evidence="3" type="ORF">PIPCHL_R11726</name>
</gene>
<dbReference type="SMART" id="SM00228">
    <property type="entry name" value="PDZ"/>
    <property type="match status" value="1"/>
</dbReference>
<feature type="compositionally biased region" description="Polar residues" evidence="1">
    <location>
        <begin position="567"/>
        <end position="577"/>
    </location>
</feature>
<dbReference type="GO" id="GO:0045211">
    <property type="term" value="C:postsynaptic membrane"/>
    <property type="evidence" value="ECO:0007669"/>
    <property type="project" value="TreeGrafter"/>
</dbReference>
<dbReference type="PROSITE" id="PS50106">
    <property type="entry name" value="PDZ"/>
    <property type="match status" value="1"/>
</dbReference>
<dbReference type="InterPro" id="IPR036034">
    <property type="entry name" value="PDZ_sf"/>
</dbReference>
<feature type="region of interest" description="Disordered" evidence="1">
    <location>
        <begin position="107"/>
        <end position="127"/>
    </location>
</feature>
<feature type="compositionally biased region" description="Pro residues" evidence="1">
    <location>
        <begin position="722"/>
        <end position="734"/>
    </location>
</feature>
<evidence type="ECO:0000256" key="1">
    <source>
        <dbReference type="SAM" id="MobiDB-lite"/>
    </source>
</evidence>
<feature type="compositionally biased region" description="Basic and acidic residues" evidence="1">
    <location>
        <begin position="645"/>
        <end position="668"/>
    </location>
</feature>
<proteinExistence type="predicted"/>
<feature type="region of interest" description="Disordered" evidence="1">
    <location>
        <begin position="353"/>
        <end position="372"/>
    </location>
</feature>
<sequence length="1013" mass="108314">SDYIIEEKTAVLQKREHEGFGFVLRGAKAETPIEEFTPTPAFPALQYLESVDVEGVAWRAGLRTGDFLIEVNGVNVVKVGHKQVVSLIRQGGNHLVMKVVSVSRKPESEEVVRKKAPPPPKRAPSTTLTLRSKSMTAELEELGAVRSEPGSEKLDEILAAAEPALRADIVEADSRAATVKQRPTSRRITPAEIRKARPFQLCEAGTSPGIPAWRAARSCSEWEVGLEQSRGEDEKLAASLLDGKFPRSTSMQDTVREGHGIPPPPQTAPPPPPSPYYFDTGPPPSFSPPPPPGRAYDTIRSSFKPSLEAKLHGLPQVISAAEMYDQARTSIPYPERQKRARSMIILQDSSHLPVEPTEIPRPGPSATPPEKLKRKGRVIDNPYANMGQFNVSLFAPTKPQRKKSPLVKQLQVEDAQERAALAITGGFSREPSPTRRGHRLGGVEYQHHAGIAQVEATSIPFATAIAGVMKDRDRRLDERRKSTVFLSVGAIEGTPPPPSEMPSLQQSRSIDERLLGSRDVLLPSPVSALKPLISSSSSTFIHPLTGKPLDPNSPLALALAARERALSTQVPSRSPTPIHSPDSDRAAPLFVDIQTKEPERGDLESLVSPAYSPGGKGVIGAIGAIGADSGTLAPAKSPWGTPSTLRKETEARAETPGKEEKKPEDKKSMIISIVDTSQQKTAGLIMVHATSNGQDEIGLEIKEETPPVPEACTEPAESPKAEPQPSPVGKPPVSPAADKTLGQGSSEEEVEPYTVTLPPAQLSSSDEETREELAKIGLVPPPDEFANGVLVTTPGTPVSHLATPSTPSIPAAAVAPSTTGGTPSGKPSDAPAAPESAADSGVEEVDTRSSSDHHLETTSTISTVSSMSTLSSESGEPTDTYTSFADGQTFILEKPPVPPKPKLKSQLSKGPVTFRDPLLKQSSDSELISQQHAATLASASIGRPRYLFQRRSKLWGDPMESRPIHGADDDKPTVISELSSRLQQLNKDTRSLGEEPAGSTLDPGKKSPVVAAR</sequence>
<reference evidence="3 4" key="1">
    <citation type="submission" date="2019-09" db="EMBL/GenBank/DDBJ databases">
        <title>Bird 10,000 Genomes (B10K) Project - Family phase.</title>
        <authorList>
            <person name="Zhang G."/>
        </authorList>
    </citation>
    <scope>NUCLEOTIDE SEQUENCE [LARGE SCALE GENOMIC DNA]</scope>
    <source>
        <strain evidence="3">B10K-DU-007-02</strain>
        <tissue evidence="3">Mixed tissue sample</tissue>
    </source>
</reference>
<evidence type="ECO:0000259" key="2">
    <source>
        <dbReference type="PROSITE" id="PS50106"/>
    </source>
</evidence>
<dbReference type="GO" id="GO:0035255">
    <property type="term" value="F:ionotropic glutamate receptor binding"/>
    <property type="evidence" value="ECO:0007669"/>
    <property type="project" value="TreeGrafter"/>
</dbReference>
<feature type="compositionally biased region" description="Basic and acidic residues" evidence="1">
    <location>
        <begin position="959"/>
        <end position="972"/>
    </location>
</feature>
<keyword evidence="4" id="KW-1185">Reference proteome</keyword>
<dbReference type="InterPro" id="IPR041489">
    <property type="entry name" value="PDZ_6"/>
</dbReference>
<dbReference type="PANTHER" id="PTHR24135:SF4">
    <property type="entry name" value="SH3 AND MULTIPLE ANKYRIN REPEAT DOMAINS PROTEIN 3"/>
    <property type="match status" value="1"/>
</dbReference>
<feature type="compositionally biased region" description="Low complexity" evidence="1">
    <location>
        <begin position="827"/>
        <end position="840"/>
    </location>
</feature>
<dbReference type="InterPro" id="IPR001478">
    <property type="entry name" value="PDZ"/>
</dbReference>
<dbReference type="GO" id="GO:0030160">
    <property type="term" value="F:synaptic receptor adaptor activity"/>
    <property type="evidence" value="ECO:0007669"/>
    <property type="project" value="TreeGrafter"/>
</dbReference>
<dbReference type="CDD" id="cd06746">
    <property type="entry name" value="PDZ_SHANK1_3-like"/>
    <property type="match status" value="1"/>
</dbReference>
<accession>A0A7L0JF86</accession>
<feature type="region of interest" description="Disordered" evidence="1">
    <location>
        <begin position="955"/>
        <end position="1013"/>
    </location>
</feature>
<feature type="compositionally biased region" description="Low complexity" evidence="1">
    <location>
        <begin position="802"/>
        <end position="819"/>
    </location>
</feature>
<dbReference type="Gene3D" id="2.30.42.10">
    <property type="match status" value="1"/>
</dbReference>
<feature type="region of interest" description="Disordered" evidence="1">
    <location>
        <begin position="241"/>
        <end position="293"/>
    </location>
</feature>
<name>A0A7L0JF86_PIPCL</name>
<feature type="region of interest" description="Disordered" evidence="1">
    <location>
        <begin position="693"/>
        <end position="909"/>
    </location>
</feature>
<dbReference type="GO" id="GO:0043197">
    <property type="term" value="C:dendritic spine"/>
    <property type="evidence" value="ECO:0007669"/>
    <property type="project" value="TreeGrafter"/>
</dbReference>
<dbReference type="Proteomes" id="UP000520962">
    <property type="component" value="Unassembled WGS sequence"/>
</dbReference>
<comment type="caution">
    <text evidence="3">The sequence shown here is derived from an EMBL/GenBank/DDBJ whole genome shotgun (WGS) entry which is preliminary data.</text>
</comment>
<evidence type="ECO:0000313" key="3">
    <source>
        <dbReference type="EMBL" id="NXK42537.1"/>
    </source>
</evidence>
<dbReference type="Pfam" id="PF17820">
    <property type="entry name" value="PDZ_6"/>
    <property type="match status" value="1"/>
</dbReference>